<reference evidence="3 4" key="1">
    <citation type="submission" date="2013-07" db="EMBL/GenBank/DDBJ databases">
        <title>Completed genome of Sphingomonas sanxanigenens NX02.</title>
        <authorList>
            <person name="Ma T."/>
            <person name="Huang H."/>
            <person name="Wu M."/>
            <person name="Li X."/>
            <person name="Li G."/>
        </authorList>
    </citation>
    <scope>NUCLEOTIDE SEQUENCE [LARGE SCALE GENOMIC DNA]</scope>
    <source>
        <strain evidence="3 4">NX02</strain>
    </source>
</reference>
<dbReference type="GO" id="GO:0006355">
    <property type="term" value="P:regulation of DNA-templated transcription"/>
    <property type="evidence" value="ECO:0007669"/>
    <property type="project" value="InterPro"/>
</dbReference>
<dbReference type="PANTHER" id="PTHR36582">
    <property type="entry name" value="ANTITOXIN PARD"/>
    <property type="match status" value="1"/>
</dbReference>
<proteinExistence type="inferred from homology"/>
<dbReference type="InterPro" id="IPR022789">
    <property type="entry name" value="ParD"/>
</dbReference>
<dbReference type="InterPro" id="IPR010985">
    <property type="entry name" value="Ribbon_hlx_hlx"/>
</dbReference>
<organism evidence="3 4">
    <name type="scientific">Sphingomonas sanxanigenens DSM 19645 = NX02</name>
    <dbReference type="NCBI Taxonomy" id="1123269"/>
    <lineage>
        <taxon>Bacteria</taxon>
        <taxon>Pseudomonadati</taxon>
        <taxon>Pseudomonadota</taxon>
        <taxon>Alphaproteobacteria</taxon>
        <taxon>Sphingomonadales</taxon>
        <taxon>Sphingomonadaceae</taxon>
        <taxon>Sphingomonas</taxon>
    </lineage>
</organism>
<dbReference type="Proteomes" id="UP000018851">
    <property type="component" value="Chromosome"/>
</dbReference>
<name>W0A705_9SPHN</name>
<dbReference type="RefSeq" id="WP_025291948.1">
    <property type="nucleotide sequence ID" value="NZ_CP006644.1"/>
</dbReference>
<dbReference type="eggNOG" id="COG3609">
    <property type="taxonomic scope" value="Bacteria"/>
</dbReference>
<gene>
    <name evidence="3" type="ORF">NX02_09970</name>
</gene>
<dbReference type="AlphaFoldDB" id="W0A705"/>
<keyword evidence="2" id="KW-1277">Toxin-antitoxin system</keyword>
<protein>
    <submittedName>
        <fullName evidence="3">Addiction module antitoxin</fullName>
    </submittedName>
</protein>
<dbReference type="EMBL" id="CP006644">
    <property type="protein sequence ID" value="AHE53714.1"/>
    <property type="molecule type" value="Genomic_DNA"/>
</dbReference>
<dbReference type="Gene3D" id="6.10.10.120">
    <property type="entry name" value="Antitoxin ParD1-like"/>
    <property type="match status" value="1"/>
</dbReference>
<evidence type="ECO:0000313" key="4">
    <source>
        <dbReference type="Proteomes" id="UP000018851"/>
    </source>
</evidence>
<dbReference type="PANTHER" id="PTHR36582:SF2">
    <property type="entry name" value="ANTITOXIN PARD"/>
    <property type="match status" value="1"/>
</dbReference>
<sequence length="89" mass="9553">MPSSFTLGSHFESFIKQQVHSGRYASASEVVRDSLRLLEEQDALRQARLEALRAEIDLGANSGPGIPADQAFAKARKRIADIAAGVAEG</sequence>
<dbReference type="PATRIC" id="fig|1123269.5.peg.1938"/>
<dbReference type="OrthoDB" id="9815501at2"/>
<dbReference type="STRING" id="1123269.NX02_09970"/>
<dbReference type="SUPFAM" id="SSF47598">
    <property type="entry name" value="Ribbon-helix-helix"/>
    <property type="match status" value="1"/>
</dbReference>
<keyword evidence="4" id="KW-1185">Reference proteome</keyword>
<evidence type="ECO:0000313" key="3">
    <source>
        <dbReference type="EMBL" id="AHE53714.1"/>
    </source>
</evidence>
<dbReference type="Pfam" id="PF03693">
    <property type="entry name" value="ParD_antitoxin"/>
    <property type="match status" value="1"/>
</dbReference>
<accession>W0A705</accession>
<dbReference type="CDD" id="cd22231">
    <property type="entry name" value="RHH_NikR_HicB-like"/>
    <property type="match status" value="1"/>
</dbReference>
<dbReference type="NCBIfam" id="TIGR02606">
    <property type="entry name" value="antidote_CC2985"/>
    <property type="match status" value="1"/>
</dbReference>
<dbReference type="KEGG" id="ssan:NX02_09970"/>
<dbReference type="InterPro" id="IPR038296">
    <property type="entry name" value="ParD_sf"/>
</dbReference>
<comment type="similarity">
    <text evidence="1">Belongs to the ParD antitoxin family.</text>
</comment>
<dbReference type="HOGENOM" id="CLU_144805_6_0_5"/>
<evidence type="ECO:0000256" key="1">
    <source>
        <dbReference type="ARBA" id="ARBA00008580"/>
    </source>
</evidence>
<evidence type="ECO:0000256" key="2">
    <source>
        <dbReference type="ARBA" id="ARBA00022649"/>
    </source>
</evidence>